<dbReference type="InterPro" id="IPR014862">
    <property type="entry name" value="TrwC"/>
</dbReference>
<organism evidence="2 3">
    <name type="scientific">Termitidicoccus mucosus</name>
    <dbReference type="NCBI Taxonomy" id="1184151"/>
    <lineage>
        <taxon>Bacteria</taxon>
        <taxon>Pseudomonadati</taxon>
        <taxon>Verrucomicrobiota</taxon>
        <taxon>Opitutia</taxon>
        <taxon>Opitutales</taxon>
        <taxon>Opitutaceae</taxon>
        <taxon>Termitidicoccus</taxon>
    </lineage>
</organism>
<dbReference type="Pfam" id="PF08751">
    <property type="entry name" value="TrwC"/>
    <property type="match status" value="1"/>
</dbReference>
<dbReference type="Proteomes" id="UP000078486">
    <property type="component" value="Unassembled WGS sequence"/>
</dbReference>
<sequence length="913" mass="100292">MPLMVTPKTQLNLTNAKEYFKKHLAHGDYYTEKETIAGEWIGDGAERLGLSGAVSEAEFLRLCEGLHPETGERLTARKNTTRVVNGVEQSNRRVFFDFVFRPPKSISLAALCFDERLVALHKEAVRDALAELEKYAAARVRKKGEQGHRTTGNFVAALFCHDTSRALDPLLHTHAVIFNATFDGVEDRWKALENHDMYRAQKLVSAVYDAKMTAGLNRLGYRLRYDGEHYELETVQRELIEKFSKRRAQIEAMADEQMSRQDAGVNLYTLRDRIAHDHRARKISDANADTLRADWLREMNAAERASLRPSALPQPPLLDQNAALERAVKVAHDLTFERKSVVKRSELEAAILRETFGSGIKIESVRSALARENFAESADGGELASREGLRHELSVLTAAKLGRNRLPPLNEKFDVAKTSLDAEQCEAVRLIANSRDFITLFRGAAGTGKSYTLNFVAKAVRETAAPLVVLAPQTSQVRDLCKDGLDAHTLASVQSIPDGAVVILDEAGQVGARQMHDLVQKVQAAAGRLILSGDTRQHGAVEASDALVTIERYAGLKAAEIRTIRRQDPARAASEKEAARIASYRDAVSAASEGDLAKSLKRLRQIGAVEVVHEHKRVAAVAAAVVADLKEKNSVLAVSQTRADAAAVNEAISAACLENGLIKKARLMDTLVPKDMLAAEKRLARSYRVGDEIQFISKYGANRAGDLRKIVHITEGALLLEPRPGEAKAARLSLKYAEKWNIVNRRKTLLGVGSQVQLKLNGKAVGGESLVNGEICTVTRLFRNGGVAIRDGDGKFKKLAPHQMVLLPGYCVTSYSSQGKSVESVVLSDAGSELATHKKGWYVSISRGRRKIKIFTPSAKDLLKRIHNPGEDKLAVEMLPKLPPAPREGAALVQHLHSPLSPQNHSQKVTQNL</sequence>
<keyword evidence="3" id="KW-1185">Reference proteome</keyword>
<dbReference type="InterPro" id="IPR014059">
    <property type="entry name" value="TraI/TrwC_relax"/>
</dbReference>
<evidence type="ECO:0000259" key="1">
    <source>
        <dbReference type="Pfam" id="PF08751"/>
    </source>
</evidence>
<dbReference type="NCBIfam" id="NF041492">
    <property type="entry name" value="MobF"/>
    <property type="match status" value="1"/>
</dbReference>
<comment type="caution">
    <text evidence="2">The sequence shown here is derived from an EMBL/GenBank/DDBJ whole genome shotgun (WGS) entry which is preliminary data.</text>
</comment>
<protein>
    <recommendedName>
        <fullName evidence="1">TrwC relaxase domain-containing protein</fullName>
    </recommendedName>
</protein>
<dbReference type="STRING" id="1184151.AW736_26370"/>
<dbReference type="Gene3D" id="3.40.50.300">
    <property type="entry name" value="P-loop containing nucleotide triphosphate hydrolases"/>
    <property type="match status" value="1"/>
</dbReference>
<reference evidence="2 3" key="1">
    <citation type="submission" date="2016-01" db="EMBL/GenBank/DDBJ databases">
        <title>High potential of lignocellulose degradation of a new Verrucomicrobia species.</title>
        <authorList>
            <person name="Wang Y."/>
            <person name="Shi Y."/>
            <person name="Qiu Z."/>
            <person name="Liu S."/>
            <person name="Yang H."/>
        </authorList>
    </citation>
    <scope>NUCLEOTIDE SEQUENCE [LARGE SCALE GENOMIC DNA]</scope>
    <source>
        <strain evidence="2 3">TSB47</strain>
    </source>
</reference>
<dbReference type="AlphaFoldDB" id="A0A178IQ74"/>
<dbReference type="InterPro" id="IPR027417">
    <property type="entry name" value="P-loop_NTPase"/>
</dbReference>
<dbReference type="Pfam" id="PF13604">
    <property type="entry name" value="AAA_30"/>
    <property type="match status" value="1"/>
</dbReference>
<accession>A0A178IQ74</accession>
<dbReference type="NCBIfam" id="TIGR02686">
    <property type="entry name" value="relax_trwC"/>
    <property type="match status" value="1"/>
</dbReference>
<evidence type="ECO:0000313" key="2">
    <source>
        <dbReference type="EMBL" id="OAM91908.1"/>
    </source>
</evidence>
<dbReference type="EMBL" id="LRRQ01000003">
    <property type="protein sequence ID" value="OAM91908.1"/>
    <property type="molecule type" value="Genomic_DNA"/>
</dbReference>
<dbReference type="SUPFAM" id="SSF55464">
    <property type="entry name" value="Origin of replication-binding domain, RBD-like"/>
    <property type="match status" value="1"/>
</dbReference>
<feature type="domain" description="TrwC relaxase" evidence="1">
    <location>
        <begin position="15"/>
        <end position="300"/>
    </location>
</feature>
<dbReference type="SUPFAM" id="SSF52540">
    <property type="entry name" value="P-loop containing nucleoside triphosphate hydrolases"/>
    <property type="match status" value="2"/>
</dbReference>
<name>A0A178IQ74_9BACT</name>
<proteinExistence type="predicted"/>
<evidence type="ECO:0000313" key="3">
    <source>
        <dbReference type="Proteomes" id="UP000078486"/>
    </source>
</evidence>
<gene>
    <name evidence="2" type="ORF">AW736_26370</name>
</gene>